<evidence type="ECO:0000256" key="1">
    <source>
        <dbReference type="SAM" id="SignalP"/>
    </source>
</evidence>
<comment type="caution">
    <text evidence="2">The sequence shown here is derived from an EMBL/GenBank/DDBJ whole genome shotgun (WGS) entry which is preliminary data.</text>
</comment>
<feature type="signal peptide" evidence="1">
    <location>
        <begin position="1"/>
        <end position="24"/>
    </location>
</feature>
<reference evidence="2" key="2">
    <citation type="submission" date="2023-06" db="EMBL/GenBank/DDBJ databases">
        <authorList>
            <person name="Ma L."/>
            <person name="Liu K.-W."/>
            <person name="Li Z."/>
            <person name="Hsiao Y.-Y."/>
            <person name="Qi Y."/>
            <person name="Fu T."/>
            <person name="Tang G."/>
            <person name="Zhang D."/>
            <person name="Sun W.-H."/>
            <person name="Liu D.-K."/>
            <person name="Li Y."/>
            <person name="Chen G.-Z."/>
            <person name="Liu X.-D."/>
            <person name="Liao X.-Y."/>
            <person name="Jiang Y.-T."/>
            <person name="Yu X."/>
            <person name="Hao Y."/>
            <person name="Huang J."/>
            <person name="Zhao X.-W."/>
            <person name="Ke S."/>
            <person name="Chen Y.-Y."/>
            <person name="Wu W.-L."/>
            <person name="Hsu J.-L."/>
            <person name="Lin Y.-F."/>
            <person name="Huang M.-D."/>
            <person name="Li C.-Y."/>
            <person name="Huang L."/>
            <person name="Wang Z.-W."/>
            <person name="Zhao X."/>
            <person name="Zhong W.-Y."/>
            <person name="Peng D.-H."/>
            <person name="Ahmad S."/>
            <person name="Lan S."/>
            <person name="Zhang J.-S."/>
            <person name="Tsai W.-C."/>
            <person name="Van De Peer Y."/>
            <person name="Liu Z.-J."/>
        </authorList>
    </citation>
    <scope>NUCLEOTIDE SEQUENCE</scope>
    <source>
        <strain evidence="2">CP</strain>
        <tissue evidence="2">Leaves</tissue>
    </source>
</reference>
<sequence length="233" mass="25209">MAHSWVSLALACLFIHSLAHTTRAESSTAADSLDAFLRDSVRQALARGRAGVARAVPVPANLSGIEASVVSLKTSTLRSRGASFNGVLIPPNATKEMPRAQRLMFVYQNLRNWSDSYYALPGHKFMTPVIGFLAYDASKKIEINVTGHPIAIAFENFLLGDLRMRCVQFRIDGSTCIGELGGGGGGGGRNACLANDRGHFAIVVPMAEAGKERWEVWVVVVGGVGWFWLGWVY</sequence>
<dbReference type="Proteomes" id="UP001180020">
    <property type="component" value="Unassembled WGS sequence"/>
</dbReference>
<protein>
    <submittedName>
        <fullName evidence="2">Uncharacterized protein</fullName>
    </submittedName>
</protein>
<evidence type="ECO:0000313" key="2">
    <source>
        <dbReference type="EMBL" id="KAK1281534.1"/>
    </source>
</evidence>
<dbReference type="PANTHER" id="PTHR33512:SF14">
    <property type="entry name" value="EXPRESSED PROTEIN"/>
    <property type="match status" value="1"/>
</dbReference>
<reference evidence="2" key="1">
    <citation type="journal article" date="2023" name="Nat. Commun.">
        <title>Diploid and tetraploid genomes of Acorus and the evolution of monocots.</title>
        <authorList>
            <person name="Ma L."/>
            <person name="Liu K.W."/>
            <person name="Li Z."/>
            <person name="Hsiao Y.Y."/>
            <person name="Qi Y."/>
            <person name="Fu T."/>
            <person name="Tang G.D."/>
            <person name="Zhang D."/>
            <person name="Sun W.H."/>
            <person name="Liu D.K."/>
            <person name="Li Y."/>
            <person name="Chen G.Z."/>
            <person name="Liu X.D."/>
            <person name="Liao X.Y."/>
            <person name="Jiang Y.T."/>
            <person name="Yu X."/>
            <person name="Hao Y."/>
            <person name="Huang J."/>
            <person name="Zhao X.W."/>
            <person name="Ke S."/>
            <person name="Chen Y.Y."/>
            <person name="Wu W.L."/>
            <person name="Hsu J.L."/>
            <person name="Lin Y.F."/>
            <person name="Huang M.D."/>
            <person name="Li C.Y."/>
            <person name="Huang L."/>
            <person name="Wang Z.W."/>
            <person name="Zhao X."/>
            <person name="Zhong W.Y."/>
            <person name="Peng D.H."/>
            <person name="Ahmad S."/>
            <person name="Lan S."/>
            <person name="Zhang J.S."/>
            <person name="Tsai W.C."/>
            <person name="Van de Peer Y."/>
            <person name="Liu Z.J."/>
        </authorList>
    </citation>
    <scope>NUCLEOTIDE SEQUENCE</scope>
    <source>
        <strain evidence="2">CP</strain>
    </source>
</reference>
<dbReference type="AlphaFoldDB" id="A0AAV9BYK4"/>
<dbReference type="InterPro" id="IPR010605">
    <property type="entry name" value="DUF1191"/>
</dbReference>
<accession>A0AAV9BYK4</accession>
<dbReference type="GO" id="GO:0016020">
    <property type="term" value="C:membrane"/>
    <property type="evidence" value="ECO:0007669"/>
    <property type="project" value="TreeGrafter"/>
</dbReference>
<evidence type="ECO:0000313" key="3">
    <source>
        <dbReference type="Proteomes" id="UP001180020"/>
    </source>
</evidence>
<dbReference type="EMBL" id="JAUJYO010000022">
    <property type="protein sequence ID" value="KAK1281534.1"/>
    <property type="molecule type" value="Genomic_DNA"/>
</dbReference>
<keyword evidence="3" id="KW-1185">Reference proteome</keyword>
<dbReference type="Pfam" id="PF06697">
    <property type="entry name" value="DUF1191"/>
    <property type="match status" value="1"/>
</dbReference>
<dbReference type="PANTHER" id="PTHR33512">
    <property type="entry name" value="PROTEIN, PUTATIVE (DUF1191)-RELATED"/>
    <property type="match status" value="1"/>
</dbReference>
<organism evidence="2 3">
    <name type="scientific">Acorus calamus</name>
    <name type="common">Sweet flag</name>
    <dbReference type="NCBI Taxonomy" id="4465"/>
    <lineage>
        <taxon>Eukaryota</taxon>
        <taxon>Viridiplantae</taxon>
        <taxon>Streptophyta</taxon>
        <taxon>Embryophyta</taxon>
        <taxon>Tracheophyta</taxon>
        <taxon>Spermatophyta</taxon>
        <taxon>Magnoliopsida</taxon>
        <taxon>Liliopsida</taxon>
        <taxon>Acoraceae</taxon>
        <taxon>Acorus</taxon>
    </lineage>
</organism>
<proteinExistence type="predicted"/>
<keyword evidence="1" id="KW-0732">Signal</keyword>
<feature type="chain" id="PRO_5044001271" evidence="1">
    <location>
        <begin position="25"/>
        <end position="233"/>
    </location>
</feature>
<name>A0AAV9BYK4_ACOCL</name>
<gene>
    <name evidence="2" type="ORF">QJS10_CPB22g00077</name>
</gene>